<accession>A0ABX6K0W4</accession>
<dbReference type="InterPro" id="IPR014721">
    <property type="entry name" value="Ribsml_uS5_D2-typ_fold_subgr"/>
</dbReference>
<dbReference type="Proteomes" id="UP000503441">
    <property type="component" value="Chromosome"/>
</dbReference>
<dbReference type="InterPro" id="IPR020568">
    <property type="entry name" value="Ribosomal_Su5_D2-typ_SF"/>
</dbReference>
<dbReference type="EMBL" id="CP049933">
    <property type="protein sequence ID" value="QIM18720.1"/>
    <property type="molecule type" value="Genomic_DNA"/>
</dbReference>
<keyword evidence="3" id="KW-1185">Reference proteome</keyword>
<sequence length="73" mass="7704">MGAIGGLTQKMWAAARAKSDLFIMPMENCQELPSQIPSDMTVAPVNNLDEAIDAIETVTAGGKPAGIERCETP</sequence>
<gene>
    <name evidence="2" type="ORF">G7066_09065</name>
</gene>
<evidence type="ECO:0000313" key="3">
    <source>
        <dbReference type="Proteomes" id="UP000503441"/>
    </source>
</evidence>
<feature type="domain" description="Lon proteolytic" evidence="1">
    <location>
        <begin position="3"/>
        <end position="54"/>
    </location>
</feature>
<dbReference type="InterPro" id="IPR008269">
    <property type="entry name" value="Lon_proteolytic"/>
</dbReference>
<organism evidence="2 3">
    <name type="scientific">Leucobacter coleopterorum</name>
    <dbReference type="NCBI Taxonomy" id="2714933"/>
    <lineage>
        <taxon>Bacteria</taxon>
        <taxon>Bacillati</taxon>
        <taxon>Actinomycetota</taxon>
        <taxon>Actinomycetes</taxon>
        <taxon>Micrococcales</taxon>
        <taxon>Microbacteriaceae</taxon>
        <taxon>Leucobacter</taxon>
    </lineage>
</organism>
<proteinExistence type="predicted"/>
<evidence type="ECO:0000259" key="1">
    <source>
        <dbReference type="Pfam" id="PF05362"/>
    </source>
</evidence>
<dbReference type="Pfam" id="PF05362">
    <property type="entry name" value="Lon_C"/>
    <property type="match status" value="1"/>
</dbReference>
<reference evidence="2 3" key="1">
    <citation type="submission" date="2020-03" db="EMBL/GenBank/DDBJ databases">
        <title>Leucobacter sp. nov., isolated from beetles.</title>
        <authorList>
            <person name="Hyun D.-W."/>
            <person name="Bae J.-W."/>
        </authorList>
    </citation>
    <scope>NUCLEOTIDE SEQUENCE [LARGE SCALE GENOMIC DNA]</scope>
    <source>
        <strain evidence="2 3">HDW9A</strain>
    </source>
</reference>
<name>A0ABX6K0W4_9MICO</name>
<evidence type="ECO:0000313" key="2">
    <source>
        <dbReference type="EMBL" id="QIM18720.1"/>
    </source>
</evidence>
<dbReference type="Gene3D" id="3.30.230.10">
    <property type="match status" value="1"/>
</dbReference>
<dbReference type="RefSeq" id="WP_166330584.1">
    <property type="nucleotide sequence ID" value="NZ_CP049933.1"/>
</dbReference>
<protein>
    <recommendedName>
        <fullName evidence="1">Lon proteolytic domain-containing protein</fullName>
    </recommendedName>
</protein>
<dbReference type="SUPFAM" id="SSF54211">
    <property type="entry name" value="Ribosomal protein S5 domain 2-like"/>
    <property type="match status" value="1"/>
</dbReference>